<dbReference type="RefSeq" id="WP_190261262.1">
    <property type="nucleotide sequence ID" value="NZ_CP053923.1"/>
</dbReference>
<dbReference type="Proteomes" id="UP000516369">
    <property type="component" value="Chromosome"/>
</dbReference>
<accession>A0A7H1N509</accession>
<gene>
    <name evidence="1" type="ORF">HQ394_17595</name>
</gene>
<protein>
    <submittedName>
        <fullName evidence="1">Uncharacterized protein</fullName>
    </submittedName>
</protein>
<organism evidence="1 2">
    <name type="scientific">Defluviicoccus vanus</name>
    <dbReference type="NCBI Taxonomy" id="111831"/>
    <lineage>
        <taxon>Bacteria</taxon>
        <taxon>Pseudomonadati</taxon>
        <taxon>Pseudomonadota</taxon>
        <taxon>Alphaproteobacteria</taxon>
        <taxon>Rhodospirillales</taxon>
        <taxon>Rhodospirillaceae</taxon>
        <taxon>Defluviicoccus</taxon>
    </lineage>
</organism>
<evidence type="ECO:0000313" key="1">
    <source>
        <dbReference type="EMBL" id="QNT70795.1"/>
    </source>
</evidence>
<dbReference type="EMBL" id="CP053923">
    <property type="protein sequence ID" value="QNT70795.1"/>
    <property type="molecule type" value="Genomic_DNA"/>
</dbReference>
<reference evidence="1 2" key="1">
    <citation type="submission" date="2020-05" db="EMBL/GenBank/DDBJ databases">
        <title>Complete closed genome sequence of Defluviicoccus vanus.</title>
        <authorList>
            <person name="Bessarab I."/>
            <person name="Arumugam K."/>
            <person name="Maszenan A.M."/>
            <person name="Seviour R.J."/>
            <person name="Williams R.B."/>
        </authorList>
    </citation>
    <scope>NUCLEOTIDE SEQUENCE [LARGE SCALE GENOMIC DNA]</scope>
    <source>
        <strain evidence="1 2">Ben 114</strain>
    </source>
</reference>
<keyword evidence="2" id="KW-1185">Reference proteome</keyword>
<evidence type="ECO:0000313" key="2">
    <source>
        <dbReference type="Proteomes" id="UP000516369"/>
    </source>
</evidence>
<proteinExistence type="predicted"/>
<dbReference type="AlphaFoldDB" id="A0A7H1N509"/>
<dbReference type="KEGG" id="dvn:HQ394_17595"/>
<name>A0A7H1N509_9PROT</name>
<sequence length="83" mass="9532">MQISIMTAHKKIHTISVIELEDLTLIGLKRNKVEIVTVLMMRSGGSITLDSLLTRRIQNKDAKRGPIRRKNVYGERRDCMRPS</sequence>